<accession>A0A4U8TNE4</accession>
<sequence>MRKYIFIFVALANLLNAGESGVFIGGSLSLNNTSYNGVYSTLENNITTNYPHSNYSHNAFGASARIGYQKFSSDARFGGRFYLEYDNNGYATYRDESGTKRKMDAYGFALNADVLFDIKQFQSAVFGIFAGGGLVFNAHKFPKSGYSIYKDFDNSPAALKGYGLCAQAGLSLTFLQKHRVELEVKYANFVSDYDSDYIHLGTKAESLKLEAQGFLNYRLNYAYVF</sequence>
<evidence type="ECO:0000313" key="2">
    <source>
        <dbReference type="EMBL" id="TLE02052.1"/>
    </source>
</evidence>
<keyword evidence="1" id="KW-0732">Signal</keyword>
<comment type="caution">
    <text evidence="2">The sequence shown here is derived from an EMBL/GenBank/DDBJ whole genome shotgun (WGS) entry which is preliminary data.</text>
</comment>
<organism evidence="2 3">
    <name type="scientific">Helicobacter japonicus</name>
    <dbReference type="NCBI Taxonomy" id="425400"/>
    <lineage>
        <taxon>Bacteria</taxon>
        <taxon>Pseudomonadati</taxon>
        <taxon>Campylobacterota</taxon>
        <taxon>Epsilonproteobacteria</taxon>
        <taxon>Campylobacterales</taxon>
        <taxon>Helicobacteraceae</taxon>
        <taxon>Helicobacter</taxon>
    </lineage>
</organism>
<reference evidence="2 3" key="1">
    <citation type="journal article" date="2014" name="Genome Announc.">
        <title>Draft genome sequences of eight enterohepatic helicobacter species isolated from both laboratory and wild rodents.</title>
        <authorList>
            <person name="Sheh A."/>
            <person name="Shen Z."/>
            <person name="Fox J.G."/>
        </authorList>
    </citation>
    <scope>NUCLEOTIDE SEQUENCE [LARGE SCALE GENOMIC DNA]</scope>
    <source>
        <strain evidence="2 3">MIT 01-6451</strain>
    </source>
</reference>
<feature type="chain" id="PRO_5020320694" evidence="1">
    <location>
        <begin position="18"/>
        <end position="225"/>
    </location>
</feature>
<gene>
    <name evidence="2" type="ORF">LS65_004315</name>
</gene>
<evidence type="ECO:0000256" key="1">
    <source>
        <dbReference type="SAM" id="SignalP"/>
    </source>
</evidence>
<dbReference type="GeneID" id="82321697"/>
<dbReference type="SUPFAM" id="SSF56925">
    <property type="entry name" value="OMPA-like"/>
    <property type="match status" value="1"/>
</dbReference>
<dbReference type="EMBL" id="JRMQ02000004">
    <property type="protein sequence ID" value="TLE02052.1"/>
    <property type="molecule type" value="Genomic_DNA"/>
</dbReference>
<name>A0A4U8TNE4_9HELI</name>
<dbReference type="RefSeq" id="WP_034360820.1">
    <property type="nucleotide sequence ID" value="NZ_CAJUDB010000033.1"/>
</dbReference>
<feature type="signal peptide" evidence="1">
    <location>
        <begin position="1"/>
        <end position="17"/>
    </location>
</feature>
<dbReference type="AlphaFoldDB" id="A0A4U8TNE4"/>
<dbReference type="InterPro" id="IPR002718">
    <property type="entry name" value="OMP_Helicobacter"/>
</dbReference>
<dbReference type="InterPro" id="IPR011250">
    <property type="entry name" value="OMP/PagP_B-barrel"/>
</dbReference>
<proteinExistence type="predicted"/>
<dbReference type="OrthoDB" id="5322775at2"/>
<keyword evidence="3" id="KW-1185">Reference proteome</keyword>
<dbReference type="Pfam" id="PF01856">
    <property type="entry name" value="HP_OMP"/>
    <property type="match status" value="1"/>
</dbReference>
<evidence type="ECO:0000313" key="3">
    <source>
        <dbReference type="Proteomes" id="UP000029707"/>
    </source>
</evidence>
<protein>
    <submittedName>
        <fullName evidence="2">Outer membrane beta-barrel protein</fullName>
    </submittedName>
</protein>
<dbReference type="STRING" id="425400.LS65_01730"/>
<dbReference type="Proteomes" id="UP000029707">
    <property type="component" value="Unassembled WGS sequence"/>
</dbReference>